<keyword evidence="9" id="KW-1185">Reference proteome</keyword>
<feature type="compositionally biased region" description="Polar residues" evidence="6">
    <location>
        <begin position="273"/>
        <end position="296"/>
    </location>
</feature>
<feature type="compositionally biased region" description="Basic and acidic residues" evidence="6">
    <location>
        <begin position="260"/>
        <end position="272"/>
    </location>
</feature>
<evidence type="ECO:0000256" key="1">
    <source>
        <dbReference type="ARBA" id="ARBA00007074"/>
    </source>
</evidence>
<dbReference type="PANTHER" id="PTHR47360:SF1">
    <property type="entry name" value="ENDOPEPTIDASE NLPC-RELATED"/>
    <property type="match status" value="1"/>
</dbReference>
<evidence type="ECO:0000256" key="2">
    <source>
        <dbReference type="ARBA" id="ARBA00022670"/>
    </source>
</evidence>
<reference evidence="8 9" key="1">
    <citation type="submission" date="2019-02" db="EMBL/GenBank/DDBJ databases">
        <title>Isolation and identification of novel species under the genus Muribaculum.</title>
        <authorList>
            <person name="Miyake S."/>
            <person name="Ding Y."/>
            <person name="Low A."/>
            <person name="Soh M."/>
            <person name="Seedorf H."/>
        </authorList>
    </citation>
    <scope>NUCLEOTIDE SEQUENCE [LARGE SCALE GENOMIC DNA]</scope>
    <source>
        <strain evidence="8 9">TLL-A3</strain>
    </source>
</reference>
<sequence>MLYLCIIMLKRIASHILVVSVLAILTACGSSRTTRIPANNYTPDKGSGISKDNNDNDTYMAPQSAALINKARSWLGTPYRYGGNDRRGIDCSGLVLQVYKDALGIQLPRNSREQHDYCSSVSKGGMVPGDLIFFATGKNKRKVSHVGIFVGGNQMIHASTSQGVIISDINSSYYSRTYVGAGMVDKYHAMIGDAYNKNNKNKPDKHKKENDIRHEEPSSRDIPEIHISQLESPAGFTLTPVEELPQPKQQTPTAAPGTEQKPETQKNADRKTPQSQPEPTQQKTVQVATISTQPAEQPTAEEARKSVLSSLKEKEL</sequence>
<evidence type="ECO:0000256" key="6">
    <source>
        <dbReference type="SAM" id="MobiDB-lite"/>
    </source>
</evidence>
<comment type="caution">
    <text evidence="8">The sequence shown here is derived from an EMBL/GenBank/DDBJ whole genome shotgun (WGS) entry which is preliminary data.</text>
</comment>
<evidence type="ECO:0000256" key="4">
    <source>
        <dbReference type="ARBA" id="ARBA00022801"/>
    </source>
</evidence>
<evidence type="ECO:0000313" key="8">
    <source>
        <dbReference type="EMBL" id="TGG40854.1"/>
    </source>
</evidence>
<evidence type="ECO:0000256" key="5">
    <source>
        <dbReference type="ARBA" id="ARBA00022807"/>
    </source>
</evidence>
<feature type="region of interest" description="Disordered" evidence="6">
    <location>
        <begin position="239"/>
        <end position="316"/>
    </location>
</feature>
<proteinExistence type="inferred from homology"/>
<dbReference type="GO" id="GO:0008234">
    <property type="term" value="F:cysteine-type peptidase activity"/>
    <property type="evidence" value="ECO:0007669"/>
    <property type="project" value="UniProtKB-KW"/>
</dbReference>
<feature type="region of interest" description="Disordered" evidence="6">
    <location>
        <begin position="195"/>
        <end position="225"/>
    </location>
</feature>
<evidence type="ECO:0000313" key="9">
    <source>
        <dbReference type="Proteomes" id="UP000297635"/>
    </source>
</evidence>
<keyword evidence="2" id="KW-0645">Protease</keyword>
<dbReference type="PANTHER" id="PTHR47360">
    <property type="entry name" value="MUREIN DD-ENDOPEPTIDASE MEPS/MUREIN LD-CARBOXYPEPTIDASE"/>
    <property type="match status" value="1"/>
</dbReference>
<dbReference type="Gene3D" id="3.90.1720.10">
    <property type="entry name" value="endopeptidase domain like (from Nostoc punctiforme)"/>
    <property type="match status" value="1"/>
</dbReference>
<dbReference type="InterPro" id="IPR052062">
    <property type="entry name" value="Murein_DD/LD_carboxypeptidase"/>
</dbReference>
<evidence type="ECO:0000259" key="7">
    <source>
        <dbReference type="PROSITE" id="PS51935"/>
    </source>
</evidence>
<dbReference type="PROSITE" id="PS51935">
    <property type="entry name" value="NLPC_P60"/>
    <property type="match status" value="1"/>
</dbReference>
<keyword evidence="4" id="KW-0378">Hydrolase</keyword>
<organism evidence="8 9">
    <name type="scientific">Duncaniella freteri</name>
    <dbReference type="NCBI Taxonomy" id="2530391"/>
    <lineage>
        <taxon>Bacteria</taxon>
        <taxon>Pseudomonadati</taxon>
        <taxon>Bacteroidota</taxon>
        <taxon>Bacteroidia</taxon>
        <taxon>Bacteroidales</taxon>
        <taxon>Muribaculaceae</taxon>
        <taxon>Duncaniella</taxon>
    </lineage>
</organism>
<keyword evidence="5" id="KW-0788">Thiol protease</keyword>
<evidence type="ECO:0000256" key="3">
    <source>
        <dbReference type="ARBA" id="ARBA00022729"/>
    </source>
</evidence>
<dbReference type="AlphaFoldDB" id="A0A4Z0V8V5"/>
<feature type="compositionally biased region" description="Low complexity" evidence="6">
    <location>
        <begin position="246"/>
        <end position="256"/>
    </location>
</feature>
<protein>
    <recommendedName>
        <fullName evidence="7">NlpC/P60 domain-containing protein</fullName>
    </recommendedName>
</protein>
<feature type="compositionally biased region" description="Basic and acidic residues" evidence="6">
    <location>
        <begin position="206"/>
        <end position="224"/>
    </location>
</feature>
<dbReference type="InterPro" id="IPR038765">
    <property type="entry name" value="Papain-like_cys_pep_sf"/>
</dbReference>
<dbReference type="GO" id="GO:0006508">
    <property type="term" value="P:proteolysis"/>
    <property type="evidence" value="ECO:0007669"/>
    <property type="project" value="UniProtKB-KW"/>
</dbReference>
<dbReference type="SUPFAM" id="SSF54001">
    <property type="entry name" value="Cysteine proteinases"/>
    <property type="match status" value="1"/>
</dbReference>
<dbReference type="Pfam" id="PF00877">
    <property type="entry name" value="NLPC_P60"/>
    <property type="match status" value="1"/>
</dbReference>
<feature type="domain" description="NlpC/P60" evidence="7">
    <location>
        <begin position="61"/>
        <end position="185"/>
    </location>
</feature>
<comment type="similarity">
    <text evidence="1">Belongs to the peptidase C40 family.</text>
</comment>
<dbReference type="InterPro" id="IPR000064">
    <property type="entry name" value="NLP_P60_dom"/>
</dbReference>
<dbReference type="EMBL" id="SJSA01000001">
    <property type="protein sequence ID" value="TGG40854.1"/>
    <property type="molecule type" value="Genomic_DNA"/>
</dbReference>
<accession>A0A4Z0V8V5</accession>
<dbReference type="Proteomes" id="UP000297635">
    <property type="component" value="Unassembled WGS sequence"/>
</dbReference>
<name>A0A4Z0V8V5_9BACT</name>
<gene>
    <name evidence="8" type="ORF">EZ315_09340</name>
</gene>
<keyword evidence="3" id="KW-0732">Signal</keyword>
<feature type="compositionally biased region" description="Basic and acidic residues" evidence="6">
    <location>
        <begin position="301"/>
        <end position="316"/>
    </location>
</feature>